<accession>A0A934NL66</accession>
<reference evidence="2 3" key="1">
    <citation type="submission" date="2020-09" db="EMBL/GenBank/DDBJ databases">
        <title>Draft genome of Gelidibacter salicanalis PAMC21136.</title>
        <authorList>
            <person name="Park H."/>
        </authorList>
    </citation>
    <scope>NUCLEOTIDE SEQUENCE [LARGE SCALE GENOMIC DNA]</scope>
    <source>
        <strain evidence="2 3">PAMC21136</strain>
    </source>
</reference>
<feature type="domain" description="DUF294" evidence="1">
    <location>
        <begin position="2"/>
        <end position="73"/>
    </location>
</feature>
<name>A0A934NL66_9FLAO</name>
<feature type="non-terminal residue" evidence="2">
    <location>
        <position position="78"/>
    </location>
</feature>
<evidence type="ECO:0000313" key="3">
    <source>
        <dbReference type="Proteomes" id="UP000662373"/>
    </source>
</evidence>
<gene>
    <name evidence="2" type="ORF">JEM65_22090</name>
</gene>
<dbReference type="EMBL" id="JAEHJZ010000607">
    <property type="protein sequence ID" value="MBJ7883309.1"/>
    <property type="molecule type" value="Genomic_DNA"/>
</dbReference>
<proteinExistence type="predicted"/>
<dbReference type="Proteomes" id="UP000662373">
    <property type="component" value="Unassembled WGS sequence"/>
</dbReference>
<keyword evidence="3" id="KW-1185">Reference proteome</keyword>
<feature type="non-terminal residue" evidence="2">
    <location>
        <position position="1"/>
    </location>
</feature>
<comment type="caution">
    <text evidence="2">The sequence shown here is derived from an EMBL/GenBank/DDBJ whole genome shotgun (WGS) entry which is preliminary data.</text>
</comment>
<sequence length="78" mass="8773">VFLNFLANNALMNPPPLGFFKDFVVEKSGEHKNEFDIKSRAMMPLADLARLLVLSHGVIGVNNTFKRFDRLVALEPNS</sequence>
<evidence type="ECO:0000313" key="2">
    <source>
        <dbReference type="EMBL" id="MBJ7883309.1"/>
    </source>
</evidence>
<protein>
    <submittedName>
        <fullName evidence="2">Nucleotidyltransferase</fullName>
    </submittedName>
</protein>
<evidence type="ECO:0000259" key="1">
    <source>
        <dbReference type="Pfam" id="PF10335"/>
    </source>
</evidence>
<dbReference type="Pfam" id="PF10335">
    <property type="entry name" value="DUF294_C"/>
    <property type="match status" value="1"/>
</dbReference>
<dbReference type="AlphaFoldDB" id="A0A934NL66"/>
<dbReference type="InterPro" id="IPR018821">
    <property type="entry name" value="DUF294_put_nucleoTrafse_sb-bd"/>
</dbReference>
<organism evidence="2 3">
    <name type="scientific">Gelidibacter salicanalis</name>
    <dbReference type="NCBI Taxonomy" id="291193"/>
    <lineage>
        <taxon>Bacteria</taxon>
        <taxon>Pseudomonadati</taxon>
        <taxon>Bacteroidota</taxon>
        <taxon>Flavobacteriia</taxon>
        <taxon>Flavobacteriales</taxon>
        <taxon>Flavobacteriaceae</taxon>
        <taxon>Gelidibacter</taxon>
    </lineage>
</organism>